<sequence length="181" mass="20570">MRSSKRRLTALILTACLLLSCGSRRQRTHAESQEQSQQRSELAVREATQHRRDSSLEEWELLLLDTIIPQSDIQLVTGDSLLGMTWPERPAVRYLHARRRVVQERDSVGQQRRALERATQQQSLRQQQTVTERQPTGRIAHGLCLGLLIGGLLIIIGAATLIWRGVGLRAKSILRKNIVLR</sequence>
<reference evidence="4" key="1">
    <citation type="submission" date="2011-04" db="EMBL/GenBank/DDBJ databases">
        <title>The complete genome of Porphyromonas asaccharolytica DSM 20707.</title>
        <authorList>
            <person name="Lucas S."/>
            <person name="Han J."/>
            <person name="Lapidus A."/>
            <person name="Bruce D."/>
            <person name="Goodwin L."/>
            <person name="Pitluck S."/>
            <person name="Peters L."/>
            <person name="Kyrpides N."/>
            <person name="Mavromatis K."/>
            <person name="Ivanova N."/>
            <person name="Ovchinnikova G."/>
            <person name="Pagani I."/>
            <person name="Lu M."/>
            <person name="Detter J.C."/>
            <person name="Tapia R."/>
            <person name="Han C."/>
            <person name="Land M."/>
            <person name="Hauser L."/>
            <person name="Markowitz V."/>
            <person name="Cheng J.-F."/>
            <person name="Hugenholtz P."/>
            <person name="Woyke T."/>
            <person name="Wu D."/>
            <person name="Gronow S."/>
            <person name="Wellnitz S."/>
            <person name="Brambilla E."/>
            <person name="Klenk H.-P."/>
            <person name="Eisen J.A."/>
        </authorList>
    </citation>
    <scope>NUCLEOTIDE SEQUENCE [LARGE SCALE GENOMIC DNA]</scope>
    <source>
        <strain evidence="4">ATCC 25260 / DSM 20707 / VPI 4198</strain>
    </source>
</reference>
<feature type="region of interest" description="Disordered" evidence="1">
    <location>
        <begin position="28"/>
        <end position="47"/>
    </location>
</feature>
<proteinExistence type="predicted"/>
<evidence type="ECO:0008006" key="5">
    <source>
        <dbReference type="Google" id="ProtNLM"/>
    </source>
</evidence>
<protein>
    <recommendedName>
        <fullName evidence="5">Lipoprotein</fullName>
    </recommendedName>
</protein>
<organism evidence="3 4">
    <name type="scientific">Porphyromonas asaccharolytica (strain ATCC 25260 / DSM 20707 / BCRC 10618 / CCUG 7834 / JCM 6326 / LMG 13178 / VPI 4198 / B440)</name>
    <name type="common">Bacteroides asaccharolyticus</name>
    <dbReference type="NCBI Taxonomy" id="879243"/>
    <lineage>
        <taxon>Bacteria</taxon>
        <taxon>Pseudomonadati</taxon>
        <taxon>Bacteroidota</taxon>
        <taxon>Bacteroidia</taxon>
        <taxon>Bacteroidales</taxon>
        <taxon>Porphyromonadaceae</taxon>
        <taxon>Porphyromonas</taxon>
    </lineage>
</organism>
<accession>F4KMB6</accession>
<dbReference type="AlphaFoldDB" id="F4KMB6"/>
<keyword evidence="2" id="KW-0812">Transmembrane</keyword>
<evidence type="ECO:0000313" key="4">
    <source>
        <dbReference type="Proteomes" id="UP000006545"/>
    </source>
</evidence>
<dbReference type="HOGENOM" id="CLU_1487763_0_0_10"/>
<dbReference type="EMBL" id="CP002689">
    <property type="protein sequence ID" value="AEE12235.1"/>
    <property type="molecule type" value="Genomic_DNA"/>
</dbReference>
<name>F4KMB6_PORAD</name>
<dbReference type="PROSITE" id="PS51257">
    <property type="entry name" value="PROKAR_LIPOPROTEIN"/>
    <property type="match status" value="1"/>
</dbReference>
<evidence type="ECO:0000313" key="3">
    <source>
        <dbReference type="EMBL" id="AEE12235.1"/>
    </source>
</evidence>
<feature type="region of interest" description="Disordered" evidence="1">
    <location>
        <begin position="105"/>
        <end position="133"/>
    </location>
</feature>
<feature type="transmembrane region" description="Helical" evidence="2">
    <location>
        <begin position="139"/>
        <end position="166"/>
    </location>
</feature>
<keyword evidence="2" id="KW-0472">Membrane</keyword>
<keyword evidence="4" id="KW-1185">Reference proteome</keyword>
<evidence type="ECO:0000256" key="2">
    <source>
        <dbReference type="SAM" id="Phobius"/>
    </source>
</evidence>
<dbReference type="RefSeq" id="WP_013759901.1">
    <property type="nucleotide sequence ID" value="NC_015501.1"/>
</dbReference>
<dbReference type="STRING" id="879243.Poras_0281"/>
<dbReference type="Proteomes" id="UP000006545">
    <property type="component" value="Chromosome"/>
</dbReference>
<keyword evidence="2" id="KW-1133">Transmembrane helix</keyword>
<gene>
    <name evidence="3" type="ordered locus">Poras_0281</name>
</gene>
<dbReference type="KEGG" id="pah:Poras_0281"/>
<evidence type="ECO:0000256" key="1">
    <source>
        <dbReference type="SAM" id="MobiDB-lite"/>
    </source>
</evidence>